<reference evidence="1 2" key="1">
    <citation type="journal article" date="2016" name="Nat. Commun.">
        <title>Thousands of microbial genomes shed light on interconnected biogeochemical processes in an aquifer system.</title>
        <authorList>
            <person name="Anantharaman K."/>
            <person name="Brown C.T."/>
            <person name="Hug L.A."/>
            <person name="Sharon I."/>
            <person name="Castelle C.J."/>
            <person name="Probst A.J."/>
            <person name="Thomas B.C."/>
            <person name="Singh A."/>
            <person name="Wilkins M.J."/>
            <person name="Karaoz U."/>
            <person name="Brodie E.L."/>
            <person name="Williams K.H."/>
            <person name="Hubbard S.S."/>
            <person name="Banfield J.F."/>
        </authorList>
    </citation>
    <scope>NUCLEOTIDE SEQUENCE [LARGE SCALE GENOMIC DNA]</scope>
</reference>
<evidence type="ECO:0000313" key="1">
    <source>
        <dbReference type="EMBL" id="OGY97194.1"/>
    </source>
</evidence>
<gene>
    <name evidence="1" type="ORF">A2128_01690</name>
</gene>
<dbReference type="EMBL" id="MHKV01000019">
    <property type="protein sequence ID" value="OGY97194.1"/>
    <property type="molecule type" value="Genomic_DNA"/>
</dbReference>
<proteinExistence type="predicted"/>
<name>A0A1G2C711_9BACT</name>
<organism evidence="1 2">
    <name type="scientific">Candidatus Liptonbacteria bacterium GWC1_60_9</name>
    <dbReference type="NCBI Taxonomy" id="1798645"/>
    <lineage>
        <taxon>Bacteria</taxon>
        <taxon>Candidatus Liptoniibacteriota</taxon>
    </lineage>
</organism>
<accession>A0A1G2C711</accession>
<dbReference type="Proteomes" id="UP000176349">
    <property type="component" value="Unassembled WGS sequence"/>
</dbReference>
<evidence type="ECO:0000313" key="2">
    <source>
        <dbReference type="Proteomes" id="UP000176349"/>
    </source>
</evidence>
<protein>
    <submittedName>
        <fullName evidence="1">Uncharacterized protein</fullName>
    </submittedName>
</protein>
<comment type="caution">
    <text evidence="1">The sequence shown here is derived from an EMBL/GenBank/DDBJ whole genome shotgun (WGS) entry which is preliminary data.</text>
</comment>
<dbReference type="AlphaFoldDB" id="A0A1G2C711"/>
<sequence>MERYDKFTRGDFYVELWLPTTADEPLECLVKIWKGGIKVKSGTVPLGRFPTPLPNAEEMEALLAAANALIAEVDVP</sequence>